<dbReference type="PANTHER" id="PTHR21666:SF270">
    <property type="entry name" value="MUREIN HYDROLASE ACTIVATOR ENVC"/>
    <property type="match status" value="1"/>
</dbReference>
<dbReference type="CDD" id="cd12797">
    <property type="entry name" value="M23_peptidase"/>
    <property type="match status" value="1"/>
</dbReference>
<evidence type="ECO:0000256" key="2">
    <source>
        <dbReference type="SAM" id="Coils"/>
    </source>
</evidence>
<keyword evidence="1" id="KW-0732">Signal</keyword>
<evidence type="ECO:0000256" key="1">
    <source>
        <dbReference type="ARBA" id="ARBA00022729"/>
    </source>
</evidence>
<name>A0A644ZN19_9ZZZZ</name>
<dbReference type="SUPFAM" id="SSF51261">
    <property type="entry name" value="Duplicated hybrid motif"/>
    <property type="match status" value="1"/>
</dbReference>
<evidence type="ECO:0000259" key="3">
    <source>
        <dbReference type="Pfam" id="PF01551"/>
    </source>
</evidence>
<dbReference type="InterPro" id="IPR011055">
    <property type="entry name" value="Dup_hybrid_motif"/>
</dbReference>
<keyword evidence="2" id="KW-0175">Coiled coil</keyword>
<sequence length="461" mass="50014">MKKALQYLLAVTVFLSVSVISVKADDFSENEAYYDNLCSGSLSDSATIETCRLYQQYLNSKANDRLDDLTEIQDQLDDIKENIAENIKKVSGYEDQIAKIESEIAALESSIKTTEENIAALEIEITNREAKIKEIDETIQTRMVSMQSFIHLNNYIEFLVGSTSFVDLIRRVEALADIEESDHDLMDSLEAEIEALNTNKEELSRQKESLESNKANIEANKKYIEGLKAYIEKALIEYYKVEADLEAQANQIASDYADSVSKLKEISGALGEILPSPGWTKPVVGAIVTASTWYYPASFGGGVHLGVDLSTSVGTTIKAVANGVVLYKANACSTYGYLGSTCGYPGSTGGGNQVYLLVSVGSKTYAVKYLHLKKDSPIDIGTIVSAGDKIGEIGSSGNSSGAHVHIEVFYLGTKSISYYADNWDGDLSFGAGWGSSALSKTCDNTGSSAPCRLQPKSILGY</sequence>
<dbReference type="Gene3D" id="2.70.70.10">
    <property type="entry name" value="Glucose Permease (Domain IIA)"/>
    <property type="match status" value="1"/>
</dbReference>
<feature type="domain" description="M23ase beta-sheet core" evidence="3">
    <location>
        <begin position="303"/>
        <end position="412"/>
    </location>
</feature>
<dbReference type="InterPro" id="IPR050570">
    <property type="entry name" value="Cell_wall_metabolism_enzyme"/>
</dbReference>
<comment type="caution">
    <text evidence="5">The sequence shown here is derived from an EMBL/GenBank/DDBJ whole genome shotgun (WGS) entry which is preliminary data.</text>
</comment>
<dbReference type="InterPro" id="IPR016047">
    <property type="entry name" value="M23ase_b-sheet_dom"/>
</dbReference>
<dbReference type="SUPFAM" id="SSF57997">
    <property type="entry name" value="Tropomyosin"/>
    <property type="match status" value="1"/>
</dbReference>
<protein>
    <submittedName>
        <fullName evidence="5">Uncharacterized protein</fullName>
    </submittedName>
</protein>
<dbReference type="GO" id="GO:0004222">
    <property type="term" value="F:metalloendopeptidase activity"/>
    <property type="evidence" value="ECO:0007669"/>
    <property type="project" value="TreeGrafter"/>
</dbReference>
<feature type="domain" description="Peptidoglycan hydrolase PcsB coiled-coil" evidence="4">
    <location>
        <begin position="125"/>
        <end position="198"/>
    </location>
</feature>
<dbReference type="AlphaFoldDB" id="A0A644ZN19"/>
<feature type="coiled-coil region" evidence="2">
    <location>
        <begin position="186"/>
        <end position="220"/>
    </location>
</feature>
<proteinExistence type="predicted"/>
<gene>
    <name evidence="5" type="ORF">SDC9_88789</name>
</gene>
<dbReference type="InterPro" id="IPR057309">
    <property type="entry name" value="PcsB_CC"/>
</dbReference>
<dbReference type="EMBL" id="VSSQ01009612">
    <property type="protein sequence ID" value="MPM42127.1"/>
    <property type="molecule type" value="Genomic_DNA"/>
</dbReference>
<feature type="coiled-coil region" evidence="2">
    <location>
        <begin position="69"/>
        <end position="138"/>
    </location>
</feature>
<dbReference type="Pfam" id="PF01551">
    <property type="entry name" value="Peptidase_M23"/>
    <property type="match status" value="1"/>
</dbReference>
<evidence type="ECO:0000313" key="5">
    <source>
        <dbReference type="EMBL" id="MPM42127.1"/>
    </source>
</evidence>
<dbReference type="Gene3D" id="6.10.250.3150">
    <property type="match status" value="1"/>
</dbReference>
<dbReference type="PANTHER" id="PTHR21666">
    <property type="entry name" value="PEPTIDASE-RELATED"/>
    <property type="match status" value="1"/>
</dbReference>
<dbReference type="Pfam" id="PF24568">
    <property type="entry name" value="CC_PcsB"/>
    <property type="match status" value="1"/>
</dbReference>
<accession>A0A644ZN19</accession>
<organism evidence="5">
    <name type="scientific">bioreactor metagenome</name>
    <dbReference type="NCBI Taxonomy" id="1076179"/>
    <lineage>
        <taxon>unclassified sequences</taxon>
        <taxon>metagenomes</taxon>
        <taxon>ecological metagenomes</taxon>
    </lineage>
</organism>
<reference evidence="5" key="1">
    <citation type="submission" date="2019-08" db="EMBL/GenBank/DDBJ databases">
        <authorList>
            <person name="Kucharzyk K."/>
            <person name="Murdoch R.W."/>
            <person name="Higgins S."/>
            <person name="Loffler F."/>
        </authorList>
    </citation>
    <scope>NUCLEOTIDE SEQUENCE</scope>
</reference>
<evidence type="ECO:0000259" key="4">
    <source>
        <dbReference type="Pfam" id="PF24568"/>
    </source>
</evidence>